<evidence type="ECO:0000313" key="5">
    <source>
        <dbReference type="Proteomes" id="UP000239563"/>
    </source>
</evidence>
<keyword evidence="1" id="KW-0863">Zinc-finger</keyword>
<feature type="region of interest" description="Disordered" evidence="2">
    <location>
        <begin position="107"/>
        <end position="133"/>
    </location>
</feature>
<evidence type="ECO:0000256" key="2">
    <source>
        <dbReference type="SAM" id="MobiDB-lite"/>
    </source>
</evidence>
<dbReference type="Gene3D" id="3.30.60.190">
    <property type="match status" value="1"/>
</dbReference>
<keyword evidence="1" id="KW-0479">Metal-binding</keyword>
<accession>A0A2N8UIN6</accession>
<dbReference type="AlphaFoldDB" id="A0A2N8UIN6"/>
<keyword evidence="1" id="KW-0862">Zinc</keyword>
<evidence type="ECO:0000256" key="1">
    <source>
        <dbReference type="PROSITE-ProRule" id="PRU00453"/>
    </source>
</evidence>
<dbReference type="CDD" id="cd23024">
    <property type="entry name" value="zf-HIT_ZNHIT2-3"/>
    <property type="match status" value="1"/>
</dbReference>
<feature type="compositionally biased region" description="Low complexity" evidence="2">
    <location>
        <begin position="344"/>
        <end position="368"/>
    </location>
</feature>
<evidence type="ECO:0000313" key="4">
    <source>
        <dbReference type="EMBL" id="SJX64638.1"/>
    </source>
</evidence>
<dbReference type="EMBL" id="LT795066">
    <property type="protein sequence ID" value="SJX64638.1"/>
    <property type="molecule type" value="Genomic_DNA"/>
</dbReference>
<dbReference type="GO" id="GO:0008270">
    <property type="term" value="F:zinc ion binding"/>
    <property type="evidence" value="ECO:0007669"/>
    <property type="project" value="UniProtKB-UniRule"/>
</dbReference>
<dbReference type="InterPro" id="IPR039646">
    <property type="entry name" value="ZNHIT2"/>
</dbReference>
<feature type="domain" description="HIT-type" evidence="3">
    <location>
        <begin position="38"/>
        <end position="71"/>
    </location>
</feature>
<dbReference type="Proteomes" id="UP000239563">
    <property type="component" value="Chromosome XIII"/>
</dbReference>
<sequence>MLLSDLFNISRTVRRDKARQQDLLPVASSSTSAPTRLCNICYANPATYNCPRCNIPFCSTICFRGREHQECSNAFSASAVSLVEQSSEVRADEDDRSNVVEMLGRLERNEKEARQMQHDIEDDSDDDDEDEDDDAVKLRADITADQVEGASTEALLTMLTPKERQKFLEAIKDPQSAALLMERLDRKSERRARLEASPSPQGVLITSQSDTDTHQPKVVKEWQSLPWFDTSKASFDFSHTSPKHISSFVASFEKALSAERSRSKTQGPSPSVNLVYNLCAVLMAYAYALRHLDLTSLSVRSVTSDSAHKNISEEIAVVPATGQDDEDDDEPPPLEPDSPTSFTPDSASLLPAAKAASTSTSDSQVQQDLARSEQAFDQLNRLVPFLFTQPTSSTTATVGGRNDHSKLLLASLDDASMWLLSRLSLDSEVGPGGADAISLQLLQDLAKLLAHERLVPTFAQGQEVEPRFWLASMLASLSPQQAFTAAQMPLLLNAVADIYFLLEHLSTSTSSPSSAPMSISIQPKSIKLAQRKLCFYLGSVVNALQQSATRLQLDSELQQHIQRLRHQIDAANQADKVAAAVNLFSNGSAQQSTNSSIEAAI</sequence>
<dbReference type="PANTHER" id="PTHR15555:SF0">
    <property type="entry name" value="ZINC FINGER HIT DOMAIN-CONTAINING PROTEIN 2"/>
    <property type="match status" value="1"/>
</dbReference>
<dbReference type="InterPro" id="IPR007529">
    <property type="entry name" value="Znf_HIT"/>
</dbReference>
<protein>
    <recommendedName>
        <fullName evidence="3">HIT-type domain-containing protein</fullName>
    </recommendedName>
</protein>
<dbReference type="Pfam" id="PF04438">
    <property type="entry name" value="zf-HIT"/>
    <property type="match status" value="1"/>
</dbReference>
<reference evidence="4 5" key="1">
    <citation type="submission" date="2017-02" db="EMBL/GenBank/DDBJ databases">
        <authorList>
            <person name="Peterson S.W."/>
        </authorList>
    </citation>
    <scope>NUCLEOTIDE SEQUENCE [LARGE SCALE GENOMIC DNA]</scope>
    <source>
        <strain evidence="4 5">SRS1_H2-8</strain>
    </source>
</reference>
<feature type="compositionally biased region" description="Acidic residues" evidence="2">
    <location>
        <begin position="323"/>
        <end position="332"/>
    </location>
</feature>
<gene>
    <name evidence="4" type="ORF">SRS1_15454</name>
</gene>
<dbReference type="PANTHER" id="PTHR15555">
    <property type="entry name" value="ZINC FINGER HIT DOMAIN CONTAINING PROTEIN 2 PROTEIN FON -RELATED"/>
    <property type="match status" value="1"/>
</dbReference>
<name>A0A2N8UIN6_9BASI</name>
<dbReference type="SUPFAM" id="SSF144232">
    <property type="entry name" value="HIT/MYND zinc finger-like"/>
    <property type="match status" value="1"/>
</dbReference>
<organism evidence="4 5">
    <name type="scientific">Sporisorium reilianum f. sp. reilianum</name>
    <dbReference type="NCBI Taxonomy" id="72559"/>
    <lineage>
        <taxon>Eukaryota</taxon>
        <taxon>Fungi</taxon>
        <taxon>Dikarya</taxon>
        <taxon>Basidiomycota</taxon>
        <taxon>Ustilaginomycotina</taxon>
        <taxon>Ustilaginomycetes</taxon>
        <taxon>Ustilaginales</taxon>
        <taxon>Ustilaginaceae</taxon>
        <taxon>Sporisorium</taxon>
    </lineage>
</organism>
<dbReference type="PROSITE" id="PS51083">
    <property type="entry name" value="ZF_HIT"/>
    <property type="match status" value="1"/>
</dbReference>
<proteinExistence type="predicted"/>
<feature type="region of interest" description="Disordered" evidence="2">
    <location>
        <begin position="189"/>
        <end position="212"/>
    </location>
</feature>
<feature type="compositionally biased region" description="Polar residues" evidence="2">
    <location>
        <begin position="198"/>
        <end position="210"/>
    </location>
</feature>
<feature type="compositionally biased region" description="Basic and acidic residues" evidence="2">
    <location>
        <begin position="107"/>
        <end position="119"/>
    </location>
</feature>
<feature type="region of interest" description="Disordered" evidence="2">
    <location>
        <begin position="313"/>
        <end position="369"/>
    </location>
</feature>
<feature type="compositionally biased region" description="Acidic residues" evidence="2">
    <location>
        <begin position="120"/>
        <end position="133"/>
    </location>
</feature>
<evidence type="ECO:0000259" key="3">
    <source>
        <dbReference type="PROSITE" id="PS51083"/>
    </source>
</evidence>